<feature type="domain" description="HD" evidence="1">
    <location>
        <begin position="25"/>
        <end position="127"/>
    </location>
</feature>
<dbReference type="EMBL" id="VXPY01000054">
    <property type="protein sequence ID" value="MYD90275.1"/>
    <property type="molecule type" value="Genomic_DNA"/>
</dbReference>
<reference evidence="2" key="1">
    <citation type="submission" date="2019-09" db="EMBL/GenBank/DDBJ databases">
        <title>Characterisation of the sponge microbiome using genome-centric metagenomics.</title>
        <authorList>
            <person name="Engelberts J.P."/>
            <person name="Robbins S.J."/>
            <person name="De Goeij J.M."/>
            <person name="Aranda M."/>
            <person name="Bell S.C."/>
            <person name="Webster N.S."/>
        </authorList>
    </citation>
    <scope>NUCLEOTIDE SEQUENCE</scope>
    <source>
        <strain evidence="2">SB0662_bin_9</strain>
    </source>
</reference>
<evidence type="ECO:0000259" key="1">
    <source>
        <dbReference type="PROSITE" id="PS51831"/>
    </source>
</evidence>
<dbReference type="AlphaFoldDB" id="A0A6B1DTY8"/>
<proteinExistence type="predicted"/>
<name>A0A6B1DTY8_9CHLR</name>
<organism evidence="2">
    <name type="scientific">Caldilineaceae bacterium SB0662_bin_9</name>
    <dbReference type="NCBI Taxonomy" id="2605258"/>
    <lineage>
        <taxon>Bacteria</taxon>
        <taxon>Bacillati</taxon>
        <taxon>Chloroflexota</taxon>
        <taxon>Caldilineae</taxon>
        <taxon>Caldilineales</taxon>
        <taxon>Caldilineaceae</taxon>
    </lineage>
</organism>
<sequence>MDMQGLPLDAEEVRPFYADADPIHDFDHVMRVAALGWHLARAEGADPEIVRTAALLHDVPVAGTAREEHHVVAAEQASSFLVRRGVPAAAVDLVVDCIKGHRFRNRGAARNSLEAKCLYDADKIDVLGAIGIVRAFAYAGLHGHSLWHCATFVASEQDLAAGTWPSTPALEWRTKLDRMVDSMHTASGRALAAQRHALALRFCESLQAEYLQALSPNPLNPQG</sequence>
<dbReference type="InterPro" id="IPR003607">
    <property type="entry name" value="HD/PDEase_dom"/>
</dbReference>
<accession>A0A6B1DTY8</accession>
<dbReference type="PROSITE" id="PS51831">
    <property type="entry name" value="HD"/>
    <property type="match status" value="1"/>
</dbReference>
<dbReference type="SMART" id="SM00471">
    <property type="entry name" value="HDc"/>
    <property type="match status" value="1"/>
</dbReference>
<dbReference type="Pfam" id="PF01966">
    <property type="entry name" value="HD"/>
    <property type="match status" value="1"/>
</dbReference>
<dbReference type="CDD" id="cd00077">
    <property type="entry name" value="HDc"/>
    <property type="match status" value="1"/>
</dbReference>
<dbReference type="SUPFAM" id="SSF109604">
    <property type="entry name" value="HD-domain/PDEase-like"/>
    <property type="match status" value="1"/>
</dbReference>
<protein>
    <submittedName>
        <fullName evidence="2">HD domain-containing protein</fullName>
    </submittedName>
</protein>
<dbReference type="InterPro" id="IPR006675">
    <property type="entry name" value="HDIG_dom"/>
</dbReference>
<dbReference type="NCBIfam" id="TIGR00277">
    <property type="entry name" value="HDIG"/>
    <property type="match status" value="1"/>
</dbReference>
<dbReference type="PANTHER" id="PTHR33594">
    <property type="entry name" value="SUPERFAMILY HYDROLASE, PUTATIVE (AFU_ORTHOLOGUE AFUA_1G03035)-RELATED"/>
    <property type="match status" value="1"/>
</dbReference>
<dbReference type="Gene3D" id="1.10.3210.50">
    <property type="match status" value="1"/>
</dbReference>
<dbReference type="PANTHER" id="PTHR33594:SF1">
    <property type="entry name" value="HD_PDEASE DOMAIN-CONTAINING PROTEIN"/>
    <property type="match status" value="1"/>
</dbReference>
<dbReference type="InterPro" id="IPR006674">
    <property type="entry name" value="HD_domain"/>
</dbReference>
<gene>
    <name evidence="2" type="ORF">F4Y08_08045</name>
</gene>
<evidence type="ECO:0000313" key="2">
    <source>
        <dbReference type="EMBL" id="MYD90275.1"/>
    </source>
</evidence>
<comment type="caution">
    <text evidence="2">The sequence shown here is derived from an EMBL/GenBank/DDBJ whole genome shotgun (WGS) entry which is preliminary data.</text>
</comment>